<protein>
    <submittedName>
        <fullName evidence="8">DNA internalization-related competence protein ComEC/Rec2</fullName>
    </submittedName>
</protein>
<dbReference type="Proteomes" id="UP001597104">
    <property type="component" value="Unassembled WGS sequence"/>
</dbReference>
<dbReference type="RefSeq" id="WP_137638461.1">
    <property type="nucleotide sequence ID" value="NZ_BJDN01000025.1"/>
</dbReference>
<keyword evidence="5 6" id="KW-0472">Membrane</keyword>
<dbReference type="InterPro" id="IPR052159">
    <property type="entry name" value="Competence_DNA_uptake"/>
</dbReference>
<dbReference type="InterPro" id="IPR036866">
    <property type="entry name" value="RibonucZ/Hydroxyglut_hydro"/>
</dbReference>
<dbReference type="InterPro" id="IPR001279">
    <property type="entry name" value="Metallo-B-lactamas"/>
</dbReference>
<dbReference type="PANTHER" id="PTHR30619">
    <property type="entry name" value="DNA INTERNALIZATION/COMPETENCE PROTEIN COMEC/REC2"/>
    <property type="match status" value="1"/>
</dbReference>
<feature type="transmembrane region" description="Helical" evidence="6">
    <location>
        <begin position="260"/>
        <end position="283"/>
    </location>
</feature>
<dbReference type="SUPFAM" id="SSF56281">
    <property type="entry name" value="Metallo-hydrolase/oxidoreductase"/>
    <property type="match status" value="1"/>
</dbReference>
<evidence type="ECO:0000256" key="1">
    <source>
        <dbReference type="ARBA" id="ARBA00004651"/>
    </source>
</evidence>
<accession>A0ABW3EBT0</accession>
<dbReference type="NCBIfam" id="TIGR00360">
    <property type="entry name" value="ComEC_N-term"/>
    <property type="match status" value="1"/>
</dbReference>
<feature type="transmembrane region" description="Helical" evidence="6">
    <location>
        <begin position="6"/>
        <end position="33"/>
    </location>
</feature>
<sequence length="736" mass="84677">MRNNWIFLASLATALSFAILSTYWWVWLIVLGFLVRLLATKQPRLIWMTLLLAVAFTCYYDHYRRQVPVLPQQHTLLVYPDECTVAGDQLRLTAKVVGTQHRVQAFYYLPDRKAQHYWQHQRQTLKLGVTGDYQPVRPATNEAEFDYSAYLKQQKRIFYSLTITEINSIKRPPPTFLTKLHEFRQSLILRSYQLPDQLGQYYRSLILGYQDAGFKSVGELFKQLGLIHLFSLSGLHVYYFANLLQVCLLRLHWTRERTEWCLLLLLPLYALFAGATTSLLRAALLCWLHVFNRHFRLQVAALDCFSFVVLVNLLYRPYLFFSLGGQLSYLLSFALLFLQQTNEWQRTLRLNLLSLPLLLYHVYEWHWLTIILNLLVMPVFSYVILPFTLLGSLTYRFLPLLGWVINAGFVGLQKFLGWFARPELMLTYGRLPAILAVSCLLCLFFAWCSSRPFKYYLVLGCLYLGGFCWLHFPMQGRVVFFDIGQGDSILIETPWHREVTLIDTGGKLHFNQAAWQRKASRTRAEQIIIPYLKSQGISHLDHVFLSHQDTDHIGDLPAILQAVNVGEVAFPAGMEQNQHFQQRIWPYRHQTKWQPLLQGQATSITDFPCQVLAPASPGSGTNEDSLVLRLELNGKIWLFTGDLPAAGETELIAKGPLPAHYLKAGHHGSKTSSNAAFLAAVHPQKVIISAGRQNRYGHPHAETLARFKAAGIPYVNTAEAGMITWYFNDTWHYFLP</sequence>
<feature type="transmembrane region" description="Helical" evidence="6">
    <location>
        <begin position="428"/>
        <end position="448"/>
    </location>
</feature>
<feature type="transmembrane region" description="Helical" evidence="6">
    <location>
        <begin position="45"/>
        <end position="63"/>
    </location>
</feature>
<comment type="caution">
    <text evidence="8">The sequence shown here is derived from an EMBL/GenBank/DDBJ whole genome shotgun (WGS) entry which is preliminary data.</text>
</comment>
<feature type="transmembrane region" description="Helical" evidence="6">
    <location>
        <begin position="295"/>
        <end position="315"/>
    </location>
</feature>
<gene>
    <name evidence="8" type="ORF">ACFQZ7_04270</name>
</gene>
<feature type="domain" description="Metallo-beta-lactamase" evidence="7">
    <location>
        <begin position="485"/>
        <end position="692"/>
    </location>
</feature>
<keyword evidence="2" id="KW-1003">Cell membrane</keyword>
<feature type="transmembrane region" description="Helical" evidence="6">
    <location>
        <begin position="397"/>
        <end position="416"/>
    </location>
</feature>
<evidence type="ECO:0000256" key="4">
    <source>
        <dbReference type="ARBA" id="ARBA00022989"/>
    </source>
</evidence>
<keyword evidence="4 6" id="KW-1133">Transmembrane helix</keyword>
<proteinExistence type="predicted"/>
<feature type="transmembrane region" description="Helical" evidence="6">
    <location>
        <begin position="327"/>
        <end position="345"/>
    </location>
</feature>
<feature type="transmembrane region" description="Helical" evidence="6">
    <location>
        <begin position="455"/>
        <end position="472"/>
    </location>
</feature>
<feature type="transmembrane region" description="Helical" evidence="6">
    <location>
        <begin position="365"/>
        <end position="385"/>
    </location>
</feature>
<evidence type="ECO:0000256" key="3">
    <source>
        <dbReference type="ARBA" id="ARBA00022692"/>
    </source>
</evidence>
<dbReference type="EMBL" id="JBHTIO010000022">
    <property type="protein sequence ID" value="MFD0896949.1"/>
    <property type="molecule type" value="Genomic_DNA"/>
</dbReference>
<evidence type="ECO:0000256" key="2">
    <source>
        <dbReference type="ARBA" id="ARBA00022475"/>
    </source>
</evidence>
<evidence type="ECO:0000256" key="5">
    <source>
        <dbReference type="ARBA" id="ARBA00023136"/>
    </source>
</evidence>
<dbReference type="Pfam" id="PF00753">
    <property type="entry name" value="Lactamase_B"/>
    <property type="match status" value="1"/>
</dbReference>
<dbReference type="CDD" id="cd07731">
    <property type="entry name" value="ComA-like_MBL-fold"/>
    <property type="match status" value="1"/>
</dbReference>
<organism evidence="8 9">
    <name type="scientific">Loigolactobacillus binensis</name>
    <dbReference type="NCBI Taxonomy" id="2559922"/>
    <lineage>
        <taxon>Bacteria</taxon>
        <taxon>Bacillati</taxon>
        <taxon>Bacillota</taxon>
        <taxon>Bacilli</taxon>
        <taxon>Lactobacillales</taxon>
        <taxon>Lactobacillaceae</taxon>
        <taxon>Loigolactobacillus</taxon>
    </lineage>
</organism>
<dbReference type="NCBIfam" id="TIGR00361">
    <property type="entry name" value="ComEC_Rec2"/>
    <property type="match status" value="1"/>
</dbReference>
<evidence type="ECO:0000256" key="6">
    <source>
        <dbReference type="SAM" id="Phobius"/>
    </source>
</evidence>
<dbReference type="SMART" id="SM00849">
    <property type="entry name" value="Lactamase_B"/>
    <property type="match status" value="1"/>
</dbReference>
<name>A0ABW3EBT0_9LACO</name>
<evidence type="ECO:0000259" key="7">
    <source>
        <dbReference type="SMART" id="SM00849"/>
    </source>
</evidence>
<evidence type="ECO:0000313" key="9">
    <source>
        <dbReference type="Proteomes" id="UP001597104"/>
    </source>
</evidence>
<comment type="subcellular location">
    <subcellularLocation>
        <location evidence="1">Cell membrane</location>
        <topology evidence="1">Multi-pass membrane protein</topology>
    </subcellularLocation>
</comment>
<dbReference type="InterPro" id="IPR035681">
    <property type="entry name" value="ComA-like_MBL"/>
</dbReference>
<keyword evidence="3 6" id="KW-0812">Transmembrane</keyword>
<dbReference type="PANTHER" id="PTHR30619:SF7">
    <property type="entry name" value="BETA-LACTAMASE DOMAIN PROTEIN"/>
    <property type="match status" value="1"/>
</dbReference>
<reference evidence="9" key="1">
    <citation type="journal article" date="2019" name="Int. J. Syst. Evol. Microbiol.">
        <title>The Global Catalogue of Microorganisms (GCM) 10K type strain sequencing project: providing services to taxonomists for standard genome sequencing and annotation.</title>
        <authorList>
            <consortium name="The Broad Institute Genomics Platform"/>
            <consortium name="The Broad Institute Genome Sequencing Center for Infectious Disease"/>
            <person name="Wu L."/>
            <person name="Ma J."/>
        </authorList>
    </citation>
    <scope>NUCLEOTIDE SEQUENCE [LARGE SCALE GENOMIC DNA]</scope>
    <source>
        <strain evidence="9">CCM 8925</strain>
    </source>
</reference>
<dbReference type="Gene3D" id="3.60.15.10">
    <property type="entry name" value="Ribonuclease Z/Hydroxyacylglutathione hydrolase-like"/>
    <property type="match status" value="1"/>
</dbReference>
<keyword evidence="9" id="KW-1185">Reference proteome</keyword>
<evidence type="ECO:0000313" key="8">
    <source>
        <dbReference type="EMBL" id="MFD0896949.1"/>
    </source>
</evidence>
<dbReference type="InterPro" id="IPR004797">
    <property type="entry name" value="Competence_ComEC/Rec2"/>
</dbReference>
<dbReference type="Pfam" id="PF03772">
    <property type="entry name" value="Competence"/>
    <property type="match status" value="1"/>
</dbReference>
<dbReference type="InterPro" id="IPR004477">
    <property type="entry name" value="ComEC_N"/>
</dbReference>